<dbReference type="AlphaFoldDB" id="A0A7W9W9Y4"/>
<dbReference type="EC" id="7.1.1.-" evidence="7"/>
<keyword evidence="7" id="KW-0472">Membrane</keyword>
<dbReference type="GO" id="GO:0005886">
    <property type="term" value="C:plasma membrane"/>
    <property type="evidence" value="ECO:0007669"/>
    <property type="project" value="UniProtKB-SubCell"/>
</dbReference>
<keyword evidence="7" id="KW-0830">Ubiquinone</keyword>
<evidence type="ECO:0000256" key="5">
    <source>
        <dbReference type="ARBA" id="ARBA00023004"/>
    </source>
</evidence>
<keyword evidence="7" id="KW-0520">NAD</keyword>
<dbReference type="InterPro" id="IPR010226">
    <property type="entry name" value="NADH_quinone_OxRdtase_chainI"/>
</dbReference>
<dbReference type="PANTHER" id="PTHR10849">
    <property type="entry name" value="NADH DEHYDROGENASE UBIQUINONE IRON-SULFUR PROTEIN 8, MITOCHONDRIAL"/>
    <property type="match status" value="1"/>
</dbReference>
<comment type="catalytic activity">
    <reaction evidence="7">
        <text>a quinone + NADH + 5 H(+)(in) = a quinol + NAD(+) + 4 H(+)(out)</text>
        <dbReference type="Rhea" id="RHEA:57888"/>
        <dbReference type="ChEBI" id="CHEBI:15378"/>
        <dbReference type="ChEBI" id="CHEBI:24646"/>
        <dbReference type="ChEBI" id="CHEBI:57540"/>
        <dbReference type="ChEBI" id="CHEBI:57945"/>
        <dbReference type="ChEBI" id="CHEBI:132124"/>
    </reaction>
</comment>
<dbReference type="EMBL" id="JACHGW010000008">
    <property type="protein sequence ID" value="MBB6053715.1"/>
    <property type="molecule type" value="Genomic_DNA"/>
</dbReference>
<dbReference type="NCBIfam" id="TIGR01971">
    <property type="entry name" value="NuoI"/>
    <property type="match status" value="1"/>
</dbReference>
<evidence type="ECO:0000256" key="3">
    <source>
        <dbReference type="ARBA" id="ARBA00022723"/>
    </source>
</evidence>
<comment type="cofactor">
    <cofactor evidence="7">
        <name>[4Fe-4S] cluster</name>
        <dbReference type="ChEBI" id="CHEBI:49883"/>
    </cofactor>
    <text evidence="7">Binds 2 [4Fe-4S] clusters per subunit.</text>
</comment>
<keyword evidence="4 7" id="KW-1278">Translocase</keyword>
<evidence type="ECO:0000256" key="2">
    <source>
        <dbReference type="ARBA" id="ARBA00022485"/>
    </source>
</evidence>
<reference evidence="9 10" key="1">
    <citation type="submission" date="2020-08" db="EMBL/GenBank/DDBJ databases">
        <title>Genomic Encyclopedia of Type Strains, Phase IV (KMG-IV): sequencing the most valuable type-strain genomes for metagenomic binning, comparative biology and taxonomic classification.</title>
        <authorList>
            <person name="Goeker M."/>
        </authorList>
    </citation>
    <scope>NUCLEOTIDE SEQUENCE [LARGE SCALE GENOMIC DNA]</scope>
    <source>
        <strain evidence="9 10">DSM 23562</strain>
    </source>
</reference>
<accession>A0A7W9W9Y4</accession>
<keyword evidence="6 7" id="KW-0411">Iron-sulfur</keyword>
<comment type="subunit">
    <text evidence="7">NDH-1 is composed of 14 different subunits. Subunits NuoA, H, J, K, L, M, N constitute the membrane sector of the complex.</text>
</comment>
<comment type="function">
    <text evidence="7">NDH-1 shuttles electrons from NADH, via FMN and iron-sulfur (Fe-S) centers, to quinones in the respiratory chain. The immediate electron acceptor for the enzyme in this species is believed to be ubiquinone. Couples the redox reaction to proton translocation (for every two electrons transferred, four hydrogen ions are translocated across the cytoplasmic membrane), and thus conserves the redox energy in a proton gradient.</text>
</comment>
<dbReference type="NCBIfam" id="NF004537">
    <property type="entry name" value="PRK05888.1-3"/>
    <property type="match status" value="1"/>
</dbReference>
<dbReference type="RefSeq" id="WP_184203807.1">
    <property type="nucleotide sequence ID" value="NZ_JACHGW010000008.1"/>
</dbReference>
<dbReference type="PROSITE" id="PS51379">
    <property type="entry name" value="4FE4S_FER_2"/>
    <property type="match status" value="2"/>
</dbReference>
<dbReference type="Proteomes" id="UP000520814">
    <property type="component" value="Unassembled WGS sequence"/>
</dbReference>
<feature type="domain" description="4Fe-4S ferredoxin-type" evidence="8">
    <location>
        <begin position="56"/>
        <end position="85"/>
    </location>
</feature>
<dbReference type="GO" id="GO:0009060">
    <property type="term" value="P:aerobic respiration"/>
    <property type="evidence" value="ECO:0007669"/>
    <property type="project" value="TreeGrafter"/>
</dbReference>
<dbReference type="GO" id="GO:0051539">
    <property type="term" value="F:4 iron, 4 sulfur cluster binding"/>
    <property type="evidence" value="ECO:0007669"/>
    <property type="project" value="UniProtKB-KW"/>
</dbReference>
<feature type="binding site" evidence="7">
    <location>
        <position position="68"/>
    </location>
    <ligand>
        <name>[4Fe-4S] cluster</name>
        <dbReference type="ChEBI" id="CHEBI:49883"/>
        <label>1</label>
    </ligand>
</feature>
<keyword evidence="2 7" id="KW-0004">4Fe-4S</keyword>
<evidence type="ECO:0000256" key="7">
    <source>
        <dbReference type="HAMAP-Rule" id="MF_01351"/>
    </source>
</evidence>
<dbReference type="GO" id="GO:0050136">
    <property type="term" value="F:NADH dehydrogenase (quinone) (non-electrogenic) activity"/>
    <property type="evidence" value="ECO:0007669"/>
    <property type="project" value="UniProtKB-UniRule"/>
</dbReference>
<evidence type="ECO:0000256" key="1">
    <source>
        <dbReference type="ARBA" id="ARBA00010277"/>
    </source>
</evidence>
<keyword evidence="7" id="KW-0874">Quinone</keyword>
<dbReference type="InterPro" id="IPR017900">
    <property type="entry name" value="4Fe4S_Fe_S_CS"/>
</dbReference>
<dbReference type="GO" id="GO:0005506">
    <property type="term" value="F:iron ion binding"/>
    <property type="evidence" value="ECO:0007669"/>
    <property type="project" value="UniProtKB-UniRule"/>
</dbReference>
<evidence type="ECO:0000313" key="9">
    <source>
        <dbReference type="EMBL" id="MBB6053715.1"/>
    </source>
</evidence>
<gene>
    <name evidence="7" type="primary">nuoI</name>
    <name evidence="9" type="ORF">HNQ39_005557</name>
</gene>
<comment type="similarity">
    <text evidence="1 7">Belongs to the complex I 23 kDa subunit family.</text>
</comment>
<evidence type="ECO:0000256" key="4">
    <source>
        <dbReference type="ARBA" id="ARBA00022967"/>
    </source>
</evidence>
<comment type="subcellular location">
    <subcellularLocation>
        <location evidence="7">Cell membrane</location>
        <topology evidence="7">Peripheral membrane protein</topology>
    </subcellularLocation>
</comment>
<keyword evidence="7" id="KW-1003">Cell membrane</keyword>
<protein>
    <recommendedName>
        <fullName evidence="7">NADH-quinone oxidoreductase subunit I</fullName>
        <ecNumber evidence="7">7.1.1.-</ecNumber>
    </recommendedName>
    <alternativeName>
        <fullName evidence="7">NADH dehydrogenase I subunit I</fullName>
    </alternativeName>
    <alternativeName>
        <fullName evidence="7">NDH-1 subunit I</fullName>
    </alternativeName>
</protein>
<keyword evidence="5 7" id="KW-0408">Iron</keyword>
<feature type="binding site" evidence="7">
    <location>
        <position position="65"/>
    </location>
    <ligand>
        <name>[4Fe-4S] cluster</name>
        <dbReference type="ChEBI" id="CHEBI:49883"/>
        <label>1</label>
    </ligand>
</feature>
<proteinExistence type="inferred from homology"/>
<sequence>MSDFWADVKQIATEVAAPFKGLATIGSKLTEKKTTIAYPEFRRPMGVRARWRHVLNRYDNGMEKCIGCSLCAGACPANAILVVADENKDNARYSPGERYASRYEINMLRCIYCGFCQESCPTGAIELKDIYELAEDSRKKLVYTKEMLLVPDPNRERVD</sequence>
<dbReference type="InterPro" id="IPR017896">
    <property type="entry name" value="4Fe4S_Fe-S-bd"/>
</dbReference>
<dbReference type="Gene3D" id="3.30.70.3270">
    <property type="match status" value="1"/>
</dbReference>
<comment type="caution">
    <text evidence="9">The sequence shown here is derived from an EMBL/GenBank/DDBJ whole genome shotgun (WGS) entry which is preliminary data.</text>
</comment>
<dbReference type="GO" id="GO:0048038">
    <property type="term" value="F:quinone binding"/>
    <property type="evidence" value="ECO:0007669"/>
    <property type="project" value="UniProtKB-KW"/>
</dbReference>
<evidence type="ECO:0000313" key="10">
    <source>
        <dbReference type="Proteomes" id="UP000520814"/>
    </source>
</evidence>
<feature type="binding site" evidence="7">
    <location>
        <position position="116"/>
    </location>
    <ligand>
        <name>[4Fe-4S] cluster</name>
        <dbReference type="ChEBI" id="CHEBI:49883"/>
        <label>2</label>
    </ligand>
</feature>
<dbReference type="PANTHER" id="PTHR10849:SF20">
    <property type="entry name" value="NADH DEHYDROGENASE [UBIQUINONE] IRON-SULFUR PROTEIN 8, MITOCHONDRIAL"/>
    <property type="match status" value="1"/>
</dbReference>
<dbReference type="HAMAP" id="MF_01351">
    <property type="entry name" value="NDH1_NuoI"/>
    <property type="match status" value="1"/>
</dbReference>
<evidence type="ECO:0000259" key="8">
    <source>
        <dbReference type="PROSITE" id="PS51379"/>
    </source>
</evidence>
<organism evidence="9 10">
    <name type="scientific">Armatimonas rosea</name>
    <dbReference type="NCBI Taxonomy" id="685828"/>
    <lineage>
        <taxon>Bacteria</taxon>
        <taxon>Bacillati</taxon>
        <taxon>Armatimonadota</taxon>
        <taxon>Armatimonadia</taxon>
        <taxon>Armatimonadales</taxon>
        <taxon>Armatimonadaceae</taxon>
        <taxon>Armatimonas</taxon>
    </lineage>
</organism>
<dbReference type="SUPFAM" id="SSF54862">
    <property type="entry name" value="4Fe-4S ferredoxins"/>
    <property type="match status" value="1"/>
</dbReference>
<keyword evidence="3 7" id="KW-0479">Metal-binding</keyword>
<feature type="binding site" evidence="7">
    <location>
        <position position="75"/>
    </location>
    <ligand>
        <name>[4Fe-4S] cluster</name>
        <dbReference type="ChEBI" id="CHEBI:49883"/>
        <label>2</label>
    </ligand>
</feature>
<feature type="domain" description="4Fe-4S ferredoxin-type" evidence="8">
    <location>
        <begin position="101"/>
        <end position="130"/>
    </location>
</feature>
<keyword evidence="10" id="KW-1185">Reference proteome</keyword>
<feature type="binding site" evidence="7">
    <location>
        <position position="120"/>
    </location>
    <ligand>
        <name>[4Fe-4S] cluster</name>
        <dbReference type="ChEBI" id="CHEBI:49883"/>
        <label>1</label>
    </ligand>
</feature>
<feature type="binding site" evidence="7">
    <location>
        <position position="71"/>
    </location>
    <ligand>
        <name>[4Fe-4S] cluster</name>
        <dbReference type="ChEBI" id="CHEBI:49883"/>
        <label>1</label>
    </ligand>
</feature>
<feature type="binding site" evidence="7">
    <location>
        <position position="113"/>
    </location>
    <ligand>
        <name>[4Fe-4S] cluster</name>
        <dbReference type="ChEBI" id="CHEBI:49883"/>
        <label>2</label>
    </ligand>
</feature>
<evidence type="ECO:0000256" key="6">
    <source>
        <dbReference type="ARBA" id="ARBA00023014"/>
    </source>
</evidence>
<dbReference type="Pfam" id="PF12838">
    <property type="entry name" value="Fer4_7"/>
    <property type="match status" value="1"/>
</dbReference>
<feature type="binding site" evidence="7">
    <location>
        <position position="110"/>
    </location>
    <ligand>
        <name>[4Fe-4S] cluster</name>
        <dbReference type="ChEBI" id="CHEBI:49883"/>
        <label>2</label>
    </ligand>
</feature>
<dbReference type="PROSITE" id="PS00198">
    <property type="entry name" value="4FE4S_FER_1"/>
    <property type="match status" value="1"/>
</dbReference>
<name>A0A7W9W9Y4_ARMRO</name>